<dbReference type="GO" id="GO:0006310">
    <property type="term" value="P:DNA recombination"/>
    <property type="evidence" value="ECO:0007669"/>
    <property type="project" value="UniProtKB-KW"/>
</dbReference>
<dbReference type="EMBL" id="JAKNGE010000001">
    <property type="protein sequence ID" value="MCG4744009.1"/>
    <property type="molecule type" value="Genomic_DNA"/>
</dbReference>
<dbReference type="Pfam" id="PF00589">
    <property type="entry name" value="Phage_integrase"/>
    <property type="match status" value="1"/>
</dbReference>
<comment type="caution">
    <text evidence="5">The sequence shown here is derived from an EMBL/GenBank/DDBJ whole genome shotgun (WGS) entry which is preliminary data.</text>
</comment>
<dbReference type="RefSeq" id="WP_238053332.1">
    <property type="nucleotide sequence ID" value="NZ_JAKNGE010000001.1"/>
</dbReference>
<dbReference type="InterPro" id="IPR010998">
    <property type="entry name" value="Integrase_recombinase_N"/>
</dbReference>
<evidence type="ECO:0000256" key="1">
    <source>
        <dbReference type="ARBA" id="ARBA00023125"/>
    </source>
</evidence>
<organism evidence="5 6">
    <name type="scientific">Enterocloster aldenensis</name>
    <dbReference type="NCBI Taxonomy" id="358742"/>
    <lineage>
        <taxon>Bacteria</taxon>
        <taxon>Bacillati</taxon>
        <taxon>Bacillota</taxon>
        <taxon>Clostridia</taxon>
        <taxon>Lachnospirales</taxon>
        <taxon>Lachnospiraceae</taxon>
        <taxon>Enterocloster</taxon>
    </lineage>
</organism>
<proteinExistence type="predicted"/>
<dbReference type="InterPro" id="IPR002104">
    <property type="entry name" value="Integrase_catalytic"/>
</dbReference>
<keyword evidence="1" id="KW-0238">DNA-binding</keyword>
<feature type="region of interest" description="Disordered" evidence="3">
    <location>
        <begin position="31"/>
        <end position="55"/>
    </location>
</feature>
<dbReference type="InterPro" id="IPR013762">
    <property type="entry name" value="Integrase-like_cat_sf"/>
</dbReference>
<dbReference type="Gene3D" id="1.10.443.10">
    <property type="entry name" value="Intergrase catalytic core"/>
    <property type="match status" value="1"/>
</dbReference>
<dbReference type="Gene3D" id="1.10.150.130">
    <property type="match status" value="1"/>
</dbReference>
<gene>
    <name evidence="5" type="ORF">L0N08_01120</name>
</gene>
<dbReference type="Proteomes" id="UP001299608">
    <property type="component" value="Unassembled WGS sequence"/>
</dbReference>
<evidence type="ECO:0000259" key="4">
    <source>
        <dbReference type="PROSITE" id="PS51898"/>
    </source>
</evidence>
<evidence type="ECO:0000256" key="3">
    <source>
        <dbReference type="SAM" id="MobiDB-lite"/>
    </source>
</evidence>
<accession>A0AAW5BT77</accession>
<dbReference type="GO" id="GO:0003677">
    <property type="term" value="F:DNA binding"/>
    <property type="evidence" value="ECO:0007669"/>
    <property type="project" value="UniProtKB-KW"/>
</dbReference>
<dbReference type="InterPro" id="IPR011010">
    <property type="entry name" value="DNA_brk_join_enz"/>
</dbReference>
<protein>
    <submittedName>
        <fullName evidence="5">Tyrosine-type recombinase/integrase</fullName>
    </submittedName>
</protein>
<evidence type="ECO:0000313" key="5">
    <source>
        <dbReference type="EMBL" id="MCG4744009.1"/>
    </source>
</evidence>
<sequence length="417" mass="48023">MALIQCPECEGKVSDRASSCPHCGFPLNTTAAPAPAPKRGRPKKQEEPAFRLPNGYGTIRRLTGNRRKPYVALVNPTQVFNDEKGTSHYKYDLLGTFAEKIDAYNAVMQYHKSPGGLNSNINIKELFEKWLEHHMKVNNYPDSMRKKYEMEFAYLSPLYKVRVLDTSPAMLKEAIENASKIGTRGKTKGQVVAATPNMKSNIKGLLNMMYDHAIFLRILTVNYARTFELKFDIVRREGRPYTQAERDILWRHSGTLFIDMTLVQFYSGWRPNEVLNIGIDNVDLQNRTFTSGSKTEAGINRTIPIHSKIFSIVEHYYAEAQSIGRNVLFGRLKPHNNQYTYTDNSFRYGLFKDFEELGIKDHVLHDGRHTFSTMAKENGVDDFARKKFMGHNISDLTDRVYTHLDLEWFRTEIEKIK</sequence>
<keyword evidence="2" id="KW-0233">DNA recombination</keyword>
<evidence type="ECO:0000256" key="2">
    <source>
        <dbReference type="ARBA" id="ARBA00023172"/>
    </source>
</evidence>
<name>A0AAW5BT77_9FIRM</name>
<reference evidence="5" key="1">
    <citation type="submission" date="2022-01" db="EMBL/GenBank/DDBJ databases">
        <title>Collection of gut derived symbiotic bacterial strains cultured from healthy donors.</title>
        <authorList>
            <person name="Lin H."/>
            <person name="Kohout C."/>
            <person name="Waligurski E."/>
            <person name="Pamer E.G."/>
        </authorList>
    </citation>
    <scope>NUCLEOTIDE SEQUENCE</scope>
    <source>
        <strain evidence="5">DFI.6.55</strain>
    </source>
</reference>
<dbReference type="CDD" id="cd00397">
    <property type="entry name" value="DNA_BRE_C"/>
    <property type="match status" value="1"/>
</dbReference>
<dbReference type="GO" id="GO:0015074">
    <property type="term" value="P:DNA integration"/>
    <property type="evidence" value="ECO:0007669"/>
    <property type="project" value="InterPro"/>
</dbReference>
<evidence type="ECO:0000313" key="6">
    <source>
        <dbReference type="Proteomes" id="UP001299608"/>
    </source>
</evidence>
<dbReference type="SUPFAM" id="SSF56349">
    <property type="entry name" value="DNA breaking-rejoining enzymes"/>
    <property type="match status" value="1"/>
</dbReference>
<dbReference type="PROSITE" id="PS51898">
    <property type="entry name" value="TYR_RECOMBINASE"/>
    <property type="match status" value="1"/>
</dbReference>
<feature type="domain" description="Tyr recombinase" evidence="4">
    <location>
        <begin position="236"/>
        <end position="414"/>
    </location>
</feature>
<dbReference type="AlphaFoldDB" id="A0AAW5BT77"/>